<dbReference type="Gene3D" id="1.10.10.10">
    <property type="entry name" value="Winged helix-like DNA-binding domain superfamily/Winged helix DNA-binding domain"/>
    <property type="match status" value="1"/>
</dbReference>
<dbReference type="PANTHER" id="PTHR24567:SF75">
    <property type="entry name" value="FUMARATE AND NITRATE REDUCTION REGULATORY PROTEIN"/>
    <property type="match status" value="1"/>
</dbReference>
<organism evidence="15 16">
    <name type="scientific">Dyella halodurans</name>
    <dbReference type="NCBI Taxonomy" id="1920171"/>
    <lineage>
        <taxon>Bacteria</taxon>
        <taxon>Pseudomonadati</taxon>
        <taxon>Pseudomonadota</taxon>
        <taxon>Gammaproteobacteria</taxon>
        <taxon>Lysobacterales</taxon>
        <taxon>Rhodanobacteraceae</taxon>
        <taxon>Dyella</taxon>
    </lineage>
</organism>
<name>A0ABV9BWX3_9GAMM</name>
<evidence type="ECO:0000256" key="11">
    <source>
        <dbReference type="ARBA" id="ARBA00023163"/>
    </source>
</evidence>
<dbReference type="PROSITE" id="PS50042">
    <property type="entry name" value="CNMP_BINDING_3"/>
    <property type="match status" value="1"/>
</dbReference>
<comment type="subunit">
    <text evidence="2">Homodimer.</text>
</comment>
<keyword evidence="16" id="KW-1185">Reference proteome</keyword>
<dbReference type="PANTHER" id="PTHR24567">
    <property type="entry name" value="CRP FAMILY TRANSCRIPTIONAL REGULATORY PROTEIN"/>
    <property type="match status" value="1"/>
</dbReference>
<proteinExistence type="predicted"/>
<evidence type="ECO:0000256" key="5">
    <source>
        <dbReference type="ARBA" id="ARBA00022533"/>
    </source>
</evidence>
<keyword evidence="8" id="KW-0843">Virulence</keyword>
<dbReference type="RefSeq" id="WP_266149837.1">
    <property type="nucleotide sequence ID" value="NZ_CP064028.1"/>
</dbReference>
<keyword evidence="5" id="KW-0021">Allosteric enzyme</keyword>
<evidence type="ECO:0000256" key="8">
    <source>
        <dbReference type="ARBA" id="ARBA00023026"/>
    </source>
</evidence>
<evidence type="ECO:0000313" key="15">
    <source>
        <dbReference type="EMBL" id="MFC4525249.1"/>
    </source>
</evidence>
<dbReference type="InterPro" id="IPR036388">
    <property type="entry name" value="WH-like_DNA-bd_sf"/>
</dbReference>
<dbReference type="Pfam" id="PF00027">
    <property type="entry name" value="cNMP_binding"/>
    <property type="match status" value="1"/>
</dbReference>
<feature type="domain" description="HTH crp-type" evidence="14">
    <location>
        <begin position="168"/>
        <end position="241"/>
    </location>
</feature>
<dbReference type="Pfam" id="PF13545">
    <property type="entry name" value="HTH_Crp_2"/>
    <property type="match status" value="1"/>
</dbReference>
<keyword evidence="6" id="KW-0973">c-di-GMP</keyword>
<evidence type="ECO:0000256" key="7">
    <source>
        <dbReference type="ARBA" id="ARBA00023015"/>
    </source>
</evidence>
<sequence>MSAEKSHGQLIHWRNPIADDGDEIHFCSTCAFADACLSVGYGKPELSDLHCLVEHVGPYRQGAHIFRTGDPFRAIYAVRAGAVKTCVVDKEGREQVLGFYLPGEVIGLNAIYPDRFPCEAVALESAQFCRFSFPAMSALAGRMPALQQHLFRLLSRELGSARLLAGDYSADERMAAFLIDLGDRYEARGFSGVHFRLSMARSDIANYLRLAAETVSRVLGRFRSQGLIDIEGRAVTLRDRAGLQCLARSSVAGLS</sequence>
<accession>A0ABV9BWX3</accession>
<dbReference type="CDD" id="cd00038">
    <property type="entry name" value="CAP_ED"/>
    <property type="match status" value="1"/>
</dbReference>
<dbReference type="InterPro" id="IPR014710">
    <property type="entry name" value="RmlC-like_jellyroll"/>
</dbReference>
<keyword evidence="11" id="KW-0804">Transcription</keyword>
<keyword evidence="7" id="KW-0805">Transcription regulation</keyword>
<dbReference type="Gene3D" id="2.60.120.10">
    <property type="entry name" value="Jelly Rolls"/>
    <property type="match status" value="1"/>
</dbReference>
<comment type="caution">
    <text evidence="15">The sequence shown here is derived from an EMBL/GenBank/DDBJ whole genome shotgun (WGS) entry which is preliminary data.</text>
</comment>
<dbReference type="InterPro" id="IPR036390">
    <property type="entry name" value="WH_DNA-bd_sf"/>
</dbReference>
<dbReference type="InterPro" id="IPR050397">
    <property type="entry name" value="Env_Response_Regulators"/>
</dbReference>
<keyword evidence="10" id="KW-0010">Activator</keyword>
<keyword evidence="9" id="KW-0238">DNA-binding</keyword>
<evidence type="ECO:0000259" key="13">
    <source>
        <dbReference type="PROSITE" id="PS50042"/>
    </source>
</evidence>
<dbReference type="SUPFAM" id="SSF46785">
    <property type="entry name" value="Winged helix' DNA-binding domain"/>
    <property type="match status" value="1"/>
</dbReference>
<dbReference type="PRINTS" id="PR00034">
    <property type="entry name" value="HTHCRP"/>
</dbReference>
<evidence type="ECO:0000256" key="3">
    <source>
        <dbReference type="ARBA" id="ARBA00020769"/>
    </source>
</evidence>
<evidence type="ECO:0000256" key="9">
    <source>
        <dbReference type="ARBA" id="ARBA00023125"/>
    </source>
</evidence>
<evidence type="ECO:0000256" key="1">
    <source>
        <dbReference type="ARBA" id="ARBA00004496"/>
    </source>
</evidence>
<comment type="subcellular location">
    <subcellularLocation>
        <location evidence="1">Cytoplasm</location>
    </subcellularLocation>
</comment>
<dbReference type="PROSITE" id="PS51063">
    <property type="entry name" value="HTH_CRP_2"/>
    <property type="match status" value="1"/>
</dbReference>
<reference evidence="16" key="1">
    <citation type="journal article" date="2019" name="Int. J. Syst. Evol. Microbiol.">
        <title>The Global Catalogue of Microorganisms (GCM) 10K type strain sequencing project: providing services to taxonomists for standard genome sequencing and annotation.</title>
        <authorList>
            <consortium name="The Broad Institute Genomics Platform"/>
            <consortium name="The Broad Institute Genome Sequencing Center for Infectious Disease"/>
            <person name="Wu L."/>
            <person name="Ma J."/>
        </authorList>
    </citation>
    <scope>NUCLEOTIDE SEQUENCE [LARGE SCALE GENOMIC DNA]</scope>
    <source>
        <strain evidence="16">CCM 4481</strain>
    </source>
</reference>
<evidence type="ECO:0000256" key="12">
    <source>
        <dbReference type="ARBA" id="ARBA00031697"/>
    </source>
</evidence>
<evidence type="ECO:0000256" key="4">
    <source>
        <dbReference type="ARBA" id="ARBA00022491"/>
    </source>
</evidence>
<dbReference type="SMART" id="SM00100">
    <property type="entry name" value="cNMP"/>
    <property type="match status" value="1"/>
</dbReference>
<dbReference type="SMART" id="SM00419">
    <property type="entry name" value="HTH_CRP"/>
    <property type="match status" value="1"/>
</dbReference>
<gene>
    <name evidence="15" type="ORF">ACFO5W_01255</name>
</gene>
<protein>
    <recommendedName>
        <fullName evidence="3">CRP-like protein Clp</fullName>
    </recommendedName>
    <alternativeName>
        <fullName evidence="12">Catabolite activation-like protein</fullName>
    </alternativeName>
</protein>
<evidence type="ECO:0000259" key="14">
    <source>
        <dbReference type="PROSITE" id="PS51063"/>
    </source>
</evidence>
<feature type="domain" description="Cyclic nucleotide-binding" evidence="13">
    <location>
        <begin position="59"/>
        <end position="115"/>
    </location>
</feature>
<evidence type="ECO:0000313" key="16">
    <source>
        <dbReference type="Proteomes" id="UP001595961"/>
    </source>
</evidence>
<evidence type="ECO:0000256" key="10">
    <source>
        <dbReference type="ARBA" id="ARBA00023159"/>
    </source>
</evidence>
<dbReference type="Proteomes" id="UP001595961">
    <property type="component" value="Unassembled WGS sequence"/>
</dbReference>
<dbReference type="CDD" id="cd00092">
    <property type="entry name" value="HTH_CRP"/>
    <property type="match status" value="1"/>
</dbReference>
<evidence type="ECO:0000256" key="2">
    <source>
        <dbReference type="ARBA" id="ARBA00011738"/>
    </source>
</evidence>
<evidence type="ECO:0000256" key="6">
    <source>
        <dbReference type="ARBA" id="ARBA00022636"/>
    </source>
</evidence>
<dbReference type="EMBL" id="JBHSGA010000003">
    <property type="protein sequence ID" value="MFC4525249.1"/>
    <property type="molecule type" value="Genomic_DNA"/>
</dbReference>
<dbReference type="InterPro" id="IPR018490">
    <property type="entry name" value="cNMP-bd_dom_sf"/>
</dbReference>
<dbReference type="SUPFAM" id="SSF51206">
    <property type="entry name" value="cAMP-binding domain-like"/>
    <property type="match status" value="1"/>
</dbReference>
<dbReference type="InterPro" id="IPR012318">
    <property type="entry name" value="HTH_CRP"/>
</dbReference>
<keyword evidence="4" id="KW-0678">Repressor</keyword>
<dbReference type="InterPro" id="IPR000595">
    <property type="entry name" value="cNMP-bd_dom"/>
</dbReference>